<evidence type="ECO:0000259" key="1">
    <source>
        <dbReference type="Pfam" id="PF08242"/>
    </source>
</evidence>
<comment type="caution">
    <text evidence="2">The sequence shown here is derived from an EMBL/GenBank/DDBJ whole genome shotgun (WGS) entry which is preliminary data.</text>
</comment>
<evidence type="ECO:0000313" key="3">
    <source>
        <dbReference type="Proteomes" id="UP000886657"/>
    </source>
</evidence>
<dbReference type="AlphaFoldDB" id="A0A9D7SLC2"/>
<gene>
    <name evidence="2" type="ORF">IPP58_15925</name>
</gene>
<proteinExistence type="predicted"/>
<dbReference type="Proteomes" id="UP000886657">
    <property type="component" value="Unassembled WGS sequence"/>
</dbReference>
<keyword evidence="2" id="KW-0808">Transferase</keyword>
<protein>
    <submittedName>
        <fullName evidence="2">Class I SAM-dependent methyltransferase</fullName>
    </submittedName>
</protein>
<evidence type="ECO:0000313" key="2">
    <source>
        <dbReference type="EMBL" id="MBK9797936.1"/>
    </source>
</evidence>
<dbReference type="InterPro" id="IPR013217">
    <property type="entry name" value="Methyltransf_12"/>
</dbReference>
<name>A0A9D7SLC2_9BACT</name>
<accession>A0A9D7SLC2</accession>
<dbReference type="GO" id="GO:0032259">
    <property type="term" value="P:methylation"/>
    <property type="evidence" value="ECO:0007669"/>
    <property type="project" value="UniProtKB-KW"/>
</dbReference>
<feature type="domain" description="Methyltransferase type 12" evidence="1">
    <location>
        <begin position="52"/>
        <end position="145"/>
    </location>
</feature>
<dbReference type="Gene3D" id="3.40.50.150">
    <property type="entry name" value="Vaccinia Virus protein VP39"/>
    <property type="match status" value="1"/>
</dbReference>
<dbReference type="CDD" id="cd02440">
    <property type="entry name" value="AdoMet_MTases"/>
    <property type="match status" value="1"/>
</dbReference>
<keyword evidence="2" id="KW-0489">Methyltransferase</keyword>
<dbReference type="InterPro" id="IPR029063">
    <property type="entry name" value="SAM-dependent_MTases_sf"/>
</dbReference>
<dbReference type="SUPFAM" id="SSF53335">
    <property type="entry name" value="S-adenosyl-L-methionine-dependent methyltransferases"/>
    <property type="match status" value="1"/>
</dbReference>
<dbReference type="Pfam" id="PF08242">
    <property type="entry name" value="Methyltransf_12"/>
    <property type="match status" value="1"/>
</dbReference>
<organism evidence="2 3">
    <name type="scientific">Candidatus Geothrix skivensis</name>
    <dbReference type="NCBI Taxonomy" id="2954439"/>
    <lineage>
        <taxon>Bacteria</taxon>
        <taxon>Pseudomonadati</taxon>
        <taxon>Acidobacteriota</taxon>
        <taxon>Holophagae</taxon>
        <taxon>Holophagales</taxon>
        <taxon>Holophagaceae</taxon>
        <taxon>Geothrix</taxon>
    </lineage>
</organism>
<reference evidence="2" key="1">
    <citation type="submission" date="2020-10" db="EMBL/GenBank/DDBJ databases">
        <title>Connecting structure to function with the recovery of over 1000 high-quality activated sludge metagenome-assembled genomes encoding full-length rRNA genes using long-read sequencing.</title>
        <authorList>
            <person name="Singleton C.M."/>
            <person name="Petriglieri F."/>
            <person name="Kristensen J.M."/>
            <person name="Kirkegaard R.H."/>
            <person name="Michaelsen T.Y."/>
            <person name="Andersen M.H."/>
            <person name="Karst S.M."/>
            <person name="Dueholm M.S."/>
            <person name="Nielsen P.H."/>
            <person name="Albertsen M."/>
        </authorList>
    </citation>
    <scope>NUCLEOTIDE SEQUENCE</scope>
    <source>
        <strain evidence="2">Skiv_18-Q3-R9-52_MAXAC.067</strain>
    </source>
</reference>
<sequence length="247" mass="27239">MGELYDTYSTIMNGPQLSHQQDIERTSRQFKQVLLPIFQAEGIRIAEASIFEFGAGWGKNLLALKALGARNLQGADISQEQIELGRQLGLDSLRLITPEDDLGQLMAGARFDIILAYDILEHLTIKQIEQFAAAVRGLLRPGGLLVVEVPNDLAPLNPIRSGDLTHLRAFTGASITQFFRLCHLEPMVIRGVGFPGEGGVHRLRTWLSDWILGPSLVLLMRILYGRADPHGIYQPNILGIGKLPGVE</sequence>
<dbReference type="EMBL" id="JADKIO010000012">
    <property type="protein sequence ID" value="MBK9797936.1"/>
    <property type="molecule type" value="Genomic_DNA"/>
</dbReference>
<dbReference type="GO" id="GO:0008168">
    <property type="term" value="F:methyltransferase activity"/>
    <property type="evidence" value="ECO:0007669"/>
    <property type="project" value="UniProtKB-KW"/>
</dbReference>